<dbReference type="RefSeq" id="WP_286019027.1">
    <property type="nucleotide sequence ID" value="NZ_FMSV02000135.1"/>
</dbReference>
<accession>A0A1H6F441</accession>
<name>A0A1H6F441_9GAMM</name>
<reference evidence="2 3" key="1">
    <citation type="submission" date="2016-10" db="EMBL/GenBank/DDBJ databases">
        <authorList>
            <person name="de Groot N.N."/>
        </authorList>
    </citation>
    <scope>NUCLEOTIDE SEQUENCE [LARGE SCALE GENOMIC DNA]</scope>
    <source>
        <strain evidence="2">MBHS1</strain>
    </source>
</reference>
<evidence type="ECO:0000313" key="3">
    <source>
        <dbReference type="Proteomes" id="UP000236724"/>
    </source>
</evidence>
<gene>
    <name evidence="2" type="ORF">MBHS_00770</name>
</gene>
<organism evidence="2 3">
    <name type="scientific">Candidatus Venteria ishoeyi</name>
    <dbReference type="NCBI Taxonomy" id="1899563"/>
    <lineage>
        <taxon>Bacteria</taxon>
        <taxon>Pseudomonadati</taxon>
        <taxon>Pseudomonadota</taxon>
        <taxon>Gammaproteobacteria</taxon>
        <taxon>Thiotrichales</taxon>
        <taxon>Thiotrichaceae</taxon>
        <taxon>Venteria</taxon>
    </lineage>
</organism>
<evidence type="ECO:0000313" key="2">
    <source>
        <dbReference type="EMBL" id="SEH04917.1"/>
    </source>
</evidence>
<dbReference type="PANTHER" id="PTHR39639:SF1">
    <property type="entry name" value="DUF262 DOMAIN-CONTAINING PROTEIN"/>
    <property type="match status" value="1"/>
</dbReference>
<sequence>MTNTDAIEQTDDDIGRDDVDITNPFSTKDIKITNATILLPSLIKRLEHDEIDLCPDFQRHANLWDINKMSKLIESVLLKLPLPIFYFDVSNPDKWLVVDGLQRLSTIKRFFVKKDIKLKNLEFLTHLNGKNIQT</sequence>
<dbReference type="Proteomes" id="UP000236724">
    <property type="component" value="Unassembled WGS sequence"/>
</dbReference>
<dbReference type="InterPro" id="IPR004919">
    <property type="entry name" value="GmrSD_N"/>
</dbReference>
<protein>
    <recommendedName>
        <fullName evidence="1">GmrSD restriction endonucleases N-terminal domain-containing protein</fullName>
    </recommendedName>
</protein>
<keyword evidence="3" id="KW-1185">Reference proteome</keyword>
<proteinExistence type="predicted"/>
<dbReference type="AlphaFoldDB" id="A0A1H6F441"/>
<dbReference type="PANTHER" id="PTHR39639">
    <property type="entry name" value="CHROMOSOME 16, WHOLE GENOME SHOTGUN SEQUENCE"/>
    <property type="match status" value="1"/>
</dbReference>
<evidence type="ECO:0000259" key="1">
    <source>
        <dbReference type="Pfam" id="PF03235"/>
    </source>
</evidence>
<feature type="domain" description="GmrSD restriction endonucleases N-terminal" evidence="1">
    <location>
        <begin position="52"/>
        <end position="113"/>
    </location>
</feature>
<dbReference type="EMBL" id="FMSV02000135">
    <property type="protein sequence ID" value="SEH04917.1"/>
    <property type="molecule type" value="Genomic_DNA"/>
</dbReference>
<dbReference type="Pfam" id="PF03235">
    <property type="entry name" value="GmrSD_N"/>
    <property type="match status" value="1"/>
</dbReference>